<dbReference type="Pfam" id="PF05970">
    <property type="entry name" value="PIF1"/>
    <property type="match status" value="1"/>
</dbReference>
<dbReference type="PROSITE" id="PS52050">
    <property type="entry name" value="WYL"/>
    <property type="match status" value="1"/>
</dbReference>
<name>A0A1F4TL53_UNCSA</name>
<dbReference type="CDD" id="cd18037">
    <property type="entry name" value="DEXSc_Pif1_like"/>
    <property type="match status" value="1"/>
</dbReference>
<dbReference type="GO" id="GO:0000723">
    <property type="term" value="P:telomere maintenance"/>
    <property type="evidence" value="ECO:0007669"/>
    <property type="project" value="InterPro"/>
</dbReference>
<dbReference type="InterPro" id="IPR027785">
    <property type="entry name" value="UvrD-like_helicase_C"/>
</dbReference>
<gene>
    <name evidence="2" type="ORF">A2462_06575</name>
</gene>
<dbReference type="InterPro" id="IPR026881">
    <property type="entry name" value="WYL_dom"/>
</dbReference>
<dbReference type="EMBL" id="MEUI01000035">
    <property type="protein sequence ID" value="OGC33442.1"/>
    <property type="molecule type" value="Genomic_DNA"/>
</dbReference>
<dbReference type="InterPro" id="IPR027417">
    <property type="entry name" value="P-loop_NTPase"/>
</dbReference>
<dbReference type="PANTHER" id="PTHR47642:SF5">
    <property type="entry name" value="ATP-DEPENDENT DNA HELICASE"/>
    <property type="match status" value="1"/>
</dbReference>
<dbReference type="SMART" id="SM00382">
    <property type="entry name" value="AAA"/>
    <property type="match status" value="1"/>
</dbReference>
<evidence type="ECO:0000259" key="1">
    <source>
        <dbReference type="SMART" id="SM00382"/>
    </source>
</evidence>
<dbReference type="GO" id="GO:0003678">
    <property type="term" value="F:DNA helicase activity"/>
    <property type="evidence" value="ECO:0007669"/>
    <property type="project" value="InterPro"/>
</dbReference>
<dbReference type="AlphaFoldDB" id="A0A1F4TL53"/>
<accession>A0A1F4TL53</accession>
<feature type="domain" description="AAA+ ATPase" evidence="1">
    <location>
        <begin position="19"/>
        <end position="270"/>
    </location>
</feature>
<dbReference type="Gene3D" id="3.40.50.300">
    <property type="entry name" value="P-loop containing nucleotide triphosphate hydrolases"/>
    <property type="match status" value="2"/>
</dbReference>
<dbReference type="FunFam" id="3.40.50.300:FF:001498">
    <property type="entry name" value="ATP-dependent DNA helicase"/>
    <property type="match status" value="1"/>
</dbReference>
<dbReference type="Pfam" id="PF13280">
    <property type="entry name" value="WYL"/>
    <property type="match status" value="1"/>
</dbReference>
<evidence type="ECO:0000313" key="3">
    <source>
        <dbReference type="Proteomes" id="UP000177309"/>
    </source>
</evidence>
<dbReference type="PANTHER" id="PTHR47642">
    <property type="entry name" value="ATP-DEPENDENT DNA HELICASE"/>
    <property type="match status" value="1"/>
</dbReference>
<sequence>MQIEINELFAKALDLLEKTRQNVFITGKAGTGKSTLLQYFRNNTGKKVVVLAPTGVAAINVLGETIHSFFRFKPNLTLNKVKKIRFQDESNNIYKKIDAIVIDEISMVRADLLDCIDKFLRLNGSKRNRPFGGLQMIFFGDLYQLPPVVVSKERAIFKNHYDSPYFFAAKIFQKIKMEYLELEKVYRQRDDKFIALLNSIRNNSAGELELTGLNQRVRAEQEPEGDYFVCLTTTNQMAKDTNEKRLEQLPGKMQVFEGLLDGDFDLKQLPTGLVLKLKQGAQVMMLNNDRYGRWVNGTMARIKTIKQDQLEVELQNGENYEVEPHTWEIFHFSYNSKTKSLDSEITAAFTQFPLKLAWAITIHKSQGKTFDNVVIDIGNGTFAHGQMYVALSRCRSLEGIILKKPLKKSHILMDWRIVKFITGYQYQLAEEGCSFKAKMALIKAAIKNKAELTITYLKASDEKSRRTIEPQAVGEMEFKDKPFIGVKAFCQQRKQERVFRVDRILEIL</sequence>
<dbReference type="Pfam" id="PF13538">
    <property type="entry name" value="UvrD_C_2"/>
    <property type="match status" value="1"/>
</dbReference>
<protein>
    <submittedName>
        <fullName evidence="2">AAA family ATPase</fullName>
    </submittedName>
</protein>
<comment type="caution">
    <text evidence="2">The sequence shown here is derived from an EMBL/GenBank/DDBJ whole genome shotgun (WGS) entry which is preliminary data.</text>
</comment>
<proteinExistence type="predicted"/>
<dbReference type="Proteomes" id="UP000177309">
    <property type="component" value="Unassembled WGS sequence"/>
</dbReference>
<dbReference type="InterPro" id="IPR003593">
    <property type="entry name" value="AAA+_ATPase"/>
</dbReference>
<reference evidence="2 3" key="1">
    <citation type="journal article" date="2016" name="Nat. Commun.">
        <title>Thousands of microbial genomes shed light on interconnected biogeochemical processes in an aquifer system.</title>
        <authorList>
            <person name="Anantharaman K."/>
            <person name="Brown C.T."/>
            <person name="Hug L.A."/>
            <person name="Sharon I."/>
            <person name="Castelle C.J."/>
            <person name="Probst A.J."/>
            <person name="Thomas B.C."/>
            <person name="Singh A."/>
            <person name="Wilkins M.J."/>
            <person name="Karaoz U."/>
            <person name="Brodie E.L."/>
            <person name="Williams K.H."/>
            <person name="Hubbard S.S."/>
            <person name="Banfield J.F."/>
        </authorList>
    </citation>
    <scope>NUCLEOTIDE SEQUENCE [LARGE SCALE GENOMIC DNA]</scope>
</reference>
<evidence type="ECO:0000313" key="2">
    <source>
        <dbReference type="EMBL" id="OGC33442.1"/>
    </source>
</evidence>
<dbReference type="InterPro" id="IPR051055">
    <property type="entry name" value="PIF1_helicase"/>
</dbReference>
<dbReference type="InterPro" id="IPR010285">
    <property type="entry name" value="DNA_helicase_pif1-like_DEAD"/>
</dbReference>
<dbReference type="GO" id="GO:0006281">
    <property type="term" value="P:DNA repair"/>
    <property type="evidence" value="ECO:0007669"/>
    <property type="project" value="InterPro"/>
</dbReference>
<dbReference type="CDD" id="cd18809">
    <property type="entry name" value="SF1_C_RecD"/>
    <property type="match status" value="1"/>
</dbReference>
<organism evidence="2 3">
    <name type="scientific">candidate division WOR-1 bacterium RIFOXYC2_FULL_41_25</name>
    <dbReference type="NCBI Taxonomy" id="1802586"/>
    <lineage>
        <taxon>Bacteria</taxon>
        <taxon>Bacillati</taxon>
        <taxon>Saganbacteria</taxon>
    </lineage>
</organism>
<dbReference type="SUPFAM" id="SSF52540">
    <property type="entry name" value="P-loop containing nucleoside triphosphate hydrolases"/>
    <property type="match status" value="2"/>
</dbReference>